<feature type="transmembrane region" description="Helical" evidence="2">
    <location>
        <begin position="28"/>
        <end position="50"/>
    </location>
</feature>
<comment type="caution">
    <text evidence="4">The sequence shown here is derived from an EMBL/GenBank/DDBJ whole genome shotgun (WGS) entry which is preliminary data.</text>
</comment>
<evidence type="ECO:0000313" key="4">
    <source>
        <dbReference type="EMBL" id="GAA1984583.1"/>
    </source>
</evidence>
<keyword evidence="2" id="KW-0472">Membrane</keyword>
<feature type="region of interest" description="Disordered" evidence="1">
    <location>
        <begin position="1"/>
        <end position="21"/>
    </location>
</feature>
<keyword evidence="5" id="KW-1185">Reference proteome</keyword>
<name>A0ABN2SDI3_9MICO</name>
<dbReference type="EMBL" id="BAAAOH010000001">
    <property type="protein sequence ID" value="GAA1984583.1"/>
    <property type="molecule type" value="Genomic_DNA"/>
</dbReference>
<dbReference type="InterPro" id="IPR029059">
    <property type="entry name" value="AB_hydrolase_5"/>
</dbReference>
<dbReference type="InterPro" id="IPR029058">
    <property type="entry name" value="AB_hydrolase_fold"/>
</dbReference>
<organism evidence="4 5">
    <name type="scientific">Microbacterium pumilum</name>
    <dbReference type="NCBI Taxonomy" id="344165"/>
    <lineage>
        <taxon>Bacteria</taxon>
        <taxon>Bacillati</taxon>
        <taxon>Actinomycetota</taxon>
        <taxon>Actinomycetes</taxon>
        <taxon>Micrococcales</taxon>
        <taxon>Microbacteriaceae</taxon>
        <taxon>Microbacterium</taxon>
    </lineage>
</organism>
<protein>
    <submittedName>
        <fullName evidence="4">Alpha/beta hydrolase</fullName>
    </submittedName>
</protein>
<proteinExistence type="predicted"/>
<feature type="domain" description="Alpha/beta hydrolase fold-5" evidence="3">
    <location>
        <begin position="93"/>
        <end position="249"/>
    </location>
</feature>
<dbReference type="SUPFAM" id="SSF53474">
    <property type="entry name" value="alpha/beta-Hydrolases"/>
    <property type="match status" value="1"/>
</dbReference>
<evidence type="ECO:0000313" key="5">
    <source>
        <dbReference type="Proteomes" id="UP001500326"/>
    </source>
</evidence>
<gene>
    <name evidence="4" type="ORF">GCM10009777_18150</name>
</gene>
<dbReference type="Gene3D" id="3.40.50.1820">
    <property type="entry name" value="alpha/beta hydrolase"/>
    <property type="match status" value="1"/>
</dbReference>
<evidence type="ECO:0000259" key="3">
    <source>
        <dbReference type="Pfam" id="PF12695"/>
    </source>
</evidence>
<dbReference type="GO" id="GO:0016787">
    <property type="term" value="F:hydrolase activity"/>
    <property type="evidence" value="ECO:0007669"/>
    <property type="project" value="UniProtKB-KW"/>
</dbReference>
<evidence type="ECO:0000256" key="2">
    <source>
        <dbReference type="SAM" id="Phobius"/>
    </source>
</evidence>
<accession>A0ABN2SDI3</accession>
<dbReference type="Pfam" id="PF12695">
    <property type="entry name" value="Abhydrolase_5"/>
    <property type="match status" value="1"/>
</dbReference>
<evidence type="ECO:0000256" key="1">
    <source>
        <dbReference type="SAM" id="MobiDB-lite"/>
    </source>
</evidence>
<dbReference type="Proteomes" id="UP001500326">
    <property type="component" value="Unassembled WGS sequence"/>
</dbReference>
<keyword evidence="2" id="KW-0812">Transmembrane</keyword>
<sequence>MTARDPAEDQPPATDRPRARPRRRGRRIAAWVFGILGAVIVLAVIAIVVYSQVGVMAAEPEPLAAVKSDPAVEITDDGAAIVMSPASGATGDGLVFYPGAKVDPWAYASKLSGLVAEGTTVVIVKPWLNLAFFDLRPLSTFTDLAPEVDEWAVGGHSLGGVKACQLAADAGQLILFASYCATDISDSSIGVLSIAGSEDGLSTPEKIADNRHLLPEEAELVEISGASHSSFGDYGLQPGDGTPTISDEDMIAQITAAAVPFLAG</sequence>
<keyword evidence="2" id="KW-1133">Transmembrane helix</keyword>
<keyword evidence="4" id="KW-0378">Hydrolase</keyword>
<reference evidence="4 5" key="1">
    <citation type="journal article" date="2019" name="Int. J. Syst. Evol. Microbiol.">
        <title>The Global Catalogue of Microorganisms (GCM) 10K type strain sequencing project: providing services to taxonomists for standard genome sequencing and annotation.</title>
        <authorList>
            <consortium name="The Broad Institute Genomics Platform"/>
            <consortium name="The Broad Institute Genome Sequencing Center for Infectious Disease"/>
            <person name="Wu L."/>
            <person name="Ma J."/>
        </authorList>
    </citation>
    <scope>NUCLEOTIDE SEQUENCE [LARGE SCALE GENOMIC DNA]</scope>
    <source>
        <strain evidence="4 5">JCM 14902</strain>
    </source>
</reference>